<dbReference type="AlphaFoldDB" id="A0A6N8IF38"/>
<dbReference type="GO" id="GO:0051539">
    <property type="term" value="F:4 iron, 4 sulfur cluster binding"/>
    <property type="evidence" value="ECO:0007669"/>
    <property type="project" value="UniProtKB-KW"/>
</dbReference>
<protein>
    <recommendedName>
        <fullName evidence="5">4Fe-4S ferredoxin-type domain-containing protein</fullName>
    </recommendedName>
</protein>
<dbReference type="RefSeq" id="WP_157004660.1">
    <property type="nucleotide sequence ID" value="NZ_DBEZYS010000084.1"/>
</dbReference>
<comment type="caution">
    <text evidence="6">The sequence shown here is derived from an EMBL/GenBank/DDBJ whole genome shotgun (WGS) entry which is preliminary data.</text>
</comment>
<keyword evidence="4" id="KW-0411">Iron-sulfur</keyword>
<evidence type="ECO:0000256" key="3">
    <source>
        <dbReference type="ARBA" id="ARBA00023004"/>
    </source>
</evidence>
<keyword evidence="7" id="KW-1185">Reference proteome</keyword>
<evidence type="ECO:0000259" key="5">
    <source>
        <dbReference type="PROSITE" id="PS51379"/>
    </source>
</evidence>
<dbReference type="Proteomes" id="UP000468327">
    <property type="component" value="Unassembled WGS sequence"/>
</dbReference>
<keyword evidence="3" id="KW-0408">Iron</keyword>
<proteinExistence type="predicted"/>
<dbReference type="InterPro" id="IPR050954">
    <property type="entry name" value="ET_IronSulfur_Cluster-Binding"/>
</dbReference>
<dbReference type="PROSITE" id="PS51379">
    <property type="entry name" value="4FE4S_FER_2"/>
    <property type="match status" value="1"/>
</dbReference>
<dbReference type="GO" id="GO:0046872">
    <property type="term" value="F:metal ion binding"/>
    <property type="evidence" value="ECO:0007669"/>
    <property type="project" value="UniProtKB-KW"/>
</dbReference>
<evidence type="ECO:0000256" key="1">
    <source>
        <dbReference type="ARBA" id="ARBA00022485"/>
    </source>
</evidence>
<sequence>MADATIIVDLQRCTGCWTCAMSCMVGNRLDDGDFRVTVRTLGSGEGIDRPAGEWPDLRMSWMPVWSKACTKCAPRLAEGKPPYCVHSCPTRALMFGEDVPAKIDELKERGFRIFDLPAWENSKDGIRYASNG</sequence>
<dbReference type="Gene3D" id="3.30.70.20">
    <property type="match status" value="1"/>
</dbReference>
<dbReference type="Pfam" id="PF13247">
    <property type="entry name" value="Fer4_11"/>
    <property type="match status" value="1"/>
</dbReference>
<reference evidence="6 7" key="1">
    <citation type="submission" date="2019-11" db="EMBL/GenBank/DDBJ databases">
        <title>Whole genome shotgun sequencing (WGS) data from Adlercreutzia equolifaciens ResAG-91, Eggerthella lenta MRI-F36, MRI-F37, MRI-F40, ResAG-49, ResAG-88, ResAG-121, ResAG-145, and Gordonibacter sp. ResAG-5, ResAG-26, ResAG-43, ResAG-50, ResAG-59.</title>
        <authorList>
            <person name="Stoll D.A."/>
            <person name="Danylec N."/>
            <person name="Franz C.M.A.P."/>
            <person name="Huch M."/>
        </authorList>
    </citation>
    <scope>NUCLEOTIDE SEQUENCE [LARGE SCALE GENOMIC DNA]</scope>
    <source>
        <strain evidence="6 7">ResAG-59</strain>
    </source>
</reference>
<evidence type="ECO:0000256" key="2">
    <source>
        <dbReference type="ARBA" id="ARBA00022723"/>
    </source>
</evidence>
<keyword evidence="1" id="KW-0004">4Fe-4S</keyword>
<evidence type="ECO:0000313" key="6">
    <source>
        <dbReference type="EMBL" id="MVN13856.1"/>
    </source>
</evidence>
<gene>
    <name evidence="6" type="ORF">GO738_00530</name>
</gene>
<keyword evidence="2" id="KW-0479">Metal-binding</keyword>
<feature type="domain" description="4Fe-4S ferredoxin-type" evidence="5">
    <location>
        <begin position="4"/>
        <end position="33"/>
    </location>
</feature>
<dbReference type="SUPFAM" id="SSF54862">
    <property type="entry name" value="4Fe-4S ferredoxins"/>
    <property type="match status" value="1"/>
</dbReference>
<name>A0A6N8IF38_9ACTN</name>
<dbReference type="InterPro" id="IPR017896">
    <property type="entry name" value="4Fe4S_Fe-S-bd"/>
</dbReference>
<accession>A0A6N8IF38</accession>
<dbReference type="PANTHER" id="PTHR43177:SF3">
    <property type="entry name" value="PROTEIN NRFC HOMOLOG"/>
    <property type="match status" value="1"/>
</dbReference>
<evidence type="ECO:0000313" key="7">
    <source>
        <dbReference type="Proteomes" id="UP000468327"/>
    </source>
</evidence>
<organism evidence="6 7">
    <name type="scientific">Gordonibacter urolithinfaciens</name>
    <dbReference type="NCBI Taxonomy" id="1335613"/>
    <lineage>
        <taxon>Bacteria</taxon>
        <taxon>Bacillati</taxon>
        <taxon>Actinomycetota</taxon>
        <taxon>Coriobacteriia</taxon>
        <taxon>Eggerthellales</taxon>
        <taxon>Eggerthellaceae</taxon>
        <taxon>Gordonibacter</taxon>
    </lineage>
</organism>
<dbReference type="EMBL" id="WPOC01000001">
    <property type="protein sequence ID" value="MVN13856.1"/>
    <property type="molecule type" value="Genomic_DNA"/>
</dbReference>
<dbReference type="PANTHER" id="PTHR43177">
    <property type="entry name" value="PROTEIN NRFC"/>
    <property type="match status" value="1"/>
</dbReference>
<evidence type="ECO:0000256" key="4">
    <source>
        <dbReference type="ARBA" id="ARBA00023014"/>
    </source>
</evidence>